<comment type="caution">
    <text evidence="2">The sequence shown here is derived from an EMBL/GenBank/DDBJ whole genome shotgun (WGS) entry which is preliminary data.</text>
</comment>
<proteinExistence type="predicted"/>
<dbReference type="EMBL" id="BMFW01000050">
    <property type="protein sequence ID" value="GGI02692.1"/>
    <property type="molecule type" value="Genomic_DNA"/>
</dbReference>
<accession>A0ABQ2B1A6</accession>
<evidence type="ECO:0000256" key="1">
    <source>
        <dbReference type="SAM" id="MobiDB-lite"/>
    </source>
</evidence>
<organism evidence="2 3">
    <name type="scientific">Arthrobacter liuii</name>
    <dbReference type="NCBI Taxonomy" id="1476996"/>
    <lineage>
        <taxon>Bacteria</taxon>
        <taxon>Bacillati</taxon>
        <taxon>Actinomycetota</taxon>
        <taxon>Actinomycetes</taxon>
        <taxon>Micrococcales</taxon>
        <taxon>Micrococcaceae</taxon>
        <taxon>Arthrobacter</taxon>
    </lineage>
</organism>
<feature type="region of interest" description="Disordered" evidence="1">
    <location>
        <begin position="22"/>
        <end position="47"/>
    </location>
</feature>
<sequence>MEAAGSGEDDWVDDACCEPPLKAPARAKPLTTSAITTNSAPPTTSRRRRYTAALGFRTLLEPDAVPRAGESPCLPILLG</sequence>
<dbReference type="Proteomes" id="UP000643279">
    <property type="component" value="Unassembled WGS sequence"/>
</dbReference>
<evidence type="ECO:0000313" key="2">
    <source>
        <dbReference type="EMBL" id="GGI02692.1"/>
    </source>
</evidence>
<keyword evidence="3" id="KW-1185">Reference proteome</keyword>
<reference evidence="3" key="1">
    <citation type="journal article" date="2019" name="Int. J. Syst. Evol. Microbiol.">
        <title>The Global Catalogue of Microorganisms (GCM) 10K type strain sequencing project: providing services to taxonomists for standard genome sequencing and annotation.</title>
        <authorList>
            <consortium name="The Broad Institute Genomics Platform"/>
            <consortium name="The Broad Institute Genome Sequencing Center for Infectious Disease"/>
            <person name="Wu L."/>
            <person name="Ma J."/>
        </authorList>
    </citation>
    <scope>NUCLEOTIDE SEQUENCE [LARGE SCALE GENOMIC DNA]</scope>
    <source>
        <strain evidence="3">CGMCC 1.12778</strain>
    </source>
</reference>
<feature type="compositionally biased region" description="Polar residues" evidence="1">
    <location>
        <begin position="31"/>
        <end position="44"/>
    </location>
</feature>
<gene>
    <name evidence="2" type="ORF">GCM10007170_45010</name>
</gene>
<name>A0ABQ2B1A6_9MICC</name>
<protein>
    <submittedName>
        <fullName evidence="2">Uncharacterized protein</fullName>
    </submittedName>
</protein>
<evidence type="ECO:0000313" key="3">
    <source>
        <dbReference type="Proteomes" id="UP000643279"/>
    </source>
</evidence>